<accession>A0A8T1NL02</accession>
<gene>
    <name evidence="1" type="ORF">CIPAW_13G018400</name>
</gene>
<name>A0A8T1NL02_CARIL</name>
<dbReference type="AlphaFoldDB" id="A0A8T1NL02"/>
<evidence type="ECO:0000313" key="2">
    <source>
        <dbReference type="Proteomes" id="UP000811609"/>
    </source>
</evidence>
<protein>
    <submittedName>
        <fullName evidence="1">Uncharacterized protein</fullName>
    </submittedName>
</protein>
<keyword evidence="2" id="KW-1185">Reference proteome</keyword>
<comment type="caution">
    <text evidence="1">The sequence shown here is derived from an EMBL/GenBank/DDBJ whole genome shotgun (WGS) entry which is preliminary data.</text>
</comment>
<evidence type="ECO:0000313" key="1">
    <source>
        <dbReference type="EMBL" id="KAG6630451.1"/>
    </source>
</evidence>
<organism evidence="1 2">
    <name type="scientific">Carya illinoinensis</name>
    <name type="common">Pecan</name>
    <dbReference type="NCBI Taxonomy" id="32201"/>
    <lineage>
        <taxon>Eukaryota</taxon>
        <taxon>Viridiplantae</taxon>
        <taxon>Streptophyta</taxon>
        <taxon>Embryophyta</taxon>
        <taxon>Tracheophyta</taxon>
        <taxon>Spermatophyta</taxon>
        <taxon>Magnoliopsida</taxon>
        <taxon>eudicotyledons</taxon>
        <taxon>Gunneridae</taxon>
        <taxon>Pentapetalae</taxon>
        <taxon>rosids</taxon>
        <taxon>fabids</taxon>
        <taxon>Fagales</taxon>
        <taxon>Juglandaceae</taxon>
        <taxon>Carya</taxon>
    </lineage>
</organism>
<dbReference type="Proteomes" id="UP000811609">
    <property type="component" value="Chromosome 13"/>
</dbReference>
<proteinExistence type="predicted"/>
<dbReference type="EMBL" id="CM031821">
    <property type="protein sequence ID" value="KAG6630451.1"/>
    <property type="molecule type" value="Genomic_DNA"/>
</dbReference>
<reference evidence="1" key="1">
    <citation type="submission" date="2020-12" db="EMBL/GenBank/DDBJ databases">
        <title>WGS assembly of Carya illinoinensis cv. Pawnee.</title>
        <authorList>
            <person name="Platts A."/>
            <person name="Shu S."/>
            <person name="Wright S."/>
            <person name="Barry K."/>
            <person name="Edger P."/>
            <person name="Pires J.C."/>
            <person name="Schmutz J."/>
        </authorList>
    </citation>
    <scope>NUCLEOTIDE SEQUENCE</scope>
    <source>
        <tissue evidence="1">Leaf</tissue>
    </source>
</reference>
<sequence length="44" mass="5167">MVDRFIEGHPIIKRSHANYTDKEEVVGEKTPVIYEDVSLERDIH</sequence>